<name>A0A0W8FFP6_9ZZZZ</name>
<sequence>MGIQTGKRPNKQEDIPDTPFVLLAAGITMIGEPGAGITDQPIHQIIKGAEPVVSSLLLPVPPEGIVLTEDSLYLVPDGKAFAVIESTIAPPLKAGAFPVAGFRSRVSSSSCLVRAACMIASS</sequence>
<reference evidence="1" key="1">
    <citation type="journal article" date="2015" name="Proc. Natl. Acad. Sci. U.S.A.">
        <title>Networks of energetic and metabolic interactions define dynamics in microbial communities.</title>
        <authorList>
            <person name="Embree M."/>
            <person name="Liu J.K."/>
            <person name="Al-Bassam M.M."/>
            <person name="Zengler K."/>
        </authorList>
    </citation>
    <scope>NUCLEOTIDE SEQUENCE</scope>
</reference>
<comment type="caution">
    <text evidence="1">The sequence shown here is derived from an EMBL/GenBank/DDBJ whole genome shotgun (WGS) entry which is preliminary data.</text>
</comment>
<dbReference type="EMBL" id="LNQE01001266">
    <property type="protein sequence ID" value="KUG19674.1"/>
    <property type="molecule type" value="Genomic_DNA"/>
</dbReference>
<gene>
    <name evidence="1" type="ORF">ASZ90_010614</name>
</gene>
<accession>A0A0W8FFP6</accession>
<proteinExistence type="predicted"/>
<evidence type="ECO:0000313" key="1">
    <source>
        <dbReference type="EMBL" id="KUG19674.1"/>
    </source>
</evidence>
<organism evidence="1">
    <name type="scientific">hydrocarbon metagenome</name>
    <dbReference type="NCBI Taxonomy" id="938273"/>
    <lineage>
        <taxon>unclassified sequences</taxon>
        <taxon>metagenomes</taxon>
        <taxon>ecological metagenomes</taxon>
    </lineage>
</organism>
<dbReference type="AlphaFoldDB" id="A0A0W8FFP6"/>
<protein>
    <submittedName>
        <fullName evidence="1">Uncharacterized protein</fullName>
    </submittedName>
</protein>